<organism evidence="2 3">
    <name type="scientific">Rhodoplanes roseus</name>
    <dbReference type="NCBI Taxonomy" id="29409"/>
    <lineage>
        <taxon>Bacteria</taxon>
        <taxon>Pseudomonadati</taxon>
        <taxon>Pseudomonadota</taxon>
        <taxon>Alphaproteobacteria</taxon>
        <taxon>Hyphomicrobiales</taxon>
        <taxon>Nitrobacteraceae</taxon>
        <taxon>Rhodoplanes</taxon>
    </lineage>
</organism>
<evidence type="ECO:0000313" key="2">
    <source>
        <dbReference type="EMBL" id="RAI43395.1"/>
    </source>
</evidence>
<keyword evidence="3" id="KW-1185">Reference proteome</keyword>
<dbReference type="PANTHER" id="PTHR47237:SF2">
    <property type="entry name" value="BLL4206 PROTEIN"/>
    <property type="match status" value="1"/>
</dbReference>
<feature type="domain" description="N-acetyltransferase" evidence="1">
    <location>
        <begin position="1"/>
        <end position="149"/>
    </location>
</feature>
<dbReference type="PROSITE" id="PS51186">
    <property type="entry name" value="GNAT"/>
    <property type="match status" value="1"/>
</dbReference>
<evidence type="ECO:0000259" key="1">
    <source>
        <dbReference type="PROSITE" id="PS51186"/>
    </source>
</evidence>
<comment type="caution">
    <text evidence="2">The sequence shown here is derived from an EMBL/GenBank/DDBJ whole genome shotgun (WGS) entry which is preliminary data.</text>
</comment>
<dbReference type="Pfam" id="PF18014">
    <property type="entry name" value="Acetyltransf_18"/>
    <property type="match status" value="1"/>
</dbReference>
<name>A0A327L0D7_9BRAD</name>
<dbReference type="InterPro" id="IPR000182">
    <property type="entry name" value="GNAT_dom"/>
</dbReference>
<dbReference type="Pfam" id="PF00583">
    <property type="entry name" value="Acetyltransf_1"/>
    <property type="match status" value="1"/>
</dbReference>
<proteinExistence type="predicted"/>
<dbReference type="PANTHER" id="PTHR47237">
    <property type="entry name" value="SLL0310 PROTEIN"/>
    <property type="match status" value="1"/>
</dbReference>
<dbReference type="OrthoDB" id="8453373at2"/>
<dbReference type="AlphaFoldDB" id="A0A327L0D7"/>
<dbReference type="CDD" id="cd04301">
    <property type="entry name" value="NAT_SF"/>
    <property type="match status" value="1"/>
</dbReference>
<sequence length="281" mass="29471">MAVTDLGVDDRLGPHETRAALALSDEARWNQTAEDWSFFGTAGRVFAIHKDGRLVATAALLPHPPLAGRPAIAWISMVLVTATWRRHGLASALLRRCIDAAADDGLVPFLDATPAGAAVYGPLGFAPVADIVRLRRKRPDAPERTEPAAATAAGRDMLLAFDRRALAADRAALLDGFLARPGTVLHARDGAACLVRNGRCARHVGPLYAADEASAGALLDGVLDAEPGPLIVDLMARHAGLKARLAAQGFVEERSLTRMVRGAAALGDTTIAFATAGPEFG</sequence>
<dbReference type="EMBL" id="NPEX01000091">
    <property type="protein sequence ID" value="RAI43395.1"/>
    <property type="molecule type" value="Genomic_DNA"/>
</dbReference>
<dbReference type="Gene3D" id="3.40.630.30">
    <property type="match status" value="1"/>
</dbReference>
<dbReference type="InterPro" id="IPR052729">
    <property type="entry name" value="Acyl/Acetyltrans_Enzymes"/>
</dbReference>
<dbReference type="Gene3D" id="3.40.630.90">
    <property type="match status" value="1"/>
</dbReference>
<evidence type="ECO:0000313" key="3">
    <source>
        <dbReference type="Proteomes" id="UP000249130"/>
    </source>
</evidence>
<protein>
    <recommendedName>
        <fullName evidence="1">N-acetyltransferase domain-containing protein</fullName>
    </recommendedName>
</protein>
<accession>A0A327L0D7</accession>
<dbReference type="Proteomes" id="UP000249130">
    <property type="component" value="Unassembled WGS sequence"/>
</dbReference>
<dbReference type="InterPro" id="IPR016181">
    <property type="entry name" value="Acyl_CoA_acyltransferase"/>
</dbReference>
<dbReference type="InterPro" id="IPR041496">
    <property type="entry name" value="YitH/HolE_GNAT"/>
</dbReference>
<dbReference type="SUPFAM" id="SSF55729">
    <property type="entry name" value="Acyl-CoA N-acyltransferases (Nat)"/>
    <property type="match status" value="1"/>
</dbReference>
<gene>
    <name evidence="2" type="ORF">CH341_14625</name>
</gene>
<dbReference type="GO" id="GO:0016747">
    <property type="term" value="F:acyltransferase activity, transferring groups other than amino-acyl groups"/>
    <property type="evidence" value="ECO:0007669"/>
    <property type="project" value="InterPro"/>
</dbReference>
<dbReference type="RefSeq" id="WP_111419758.1">
    <property type="nucleotide sequence ID" value="NZ_NPEX01000091.1"/>
</dbReference>
<reference evidence="2 3" key="1">
    <citation type="submission" date="2017-07" db="EMBL/GenBank/DDBJ databases">
        <title>Draft Genome Sequences of Select Purple Nonsulfur Bacteria.</title>
        <authorList>
            <person name="Lasarre B."/>
            <person name="Mckinlay J.B."/>
        </authorList>
    </citation>
    <scope>NUCLEOTIDE SEQUENCE [LARGE SCALE GENOMIC DNA]</scope>
    <source>
        <strain evidence="2 3">DSM 5909</strain>
    </source>
</reference>